<dbReference type="OrthoDB" id="13509at10239"/>
<dbReference type="RefSeq" id="YP_004323140.1">
    <property type="nucleotide sequence ID" value="NC_015283.1"/>
</dbReference>
<accession>E3SLP7</accession>
<dbReference type="EMBL" id="GU071099">
    <property type="protein sequence ID" value="ADO98395.1"/>
    <property type="molecule type" value="Genomic_DNA"/>
</dbReference>
<dbReference type="Proteomes" id="UP000006528">
    <property type="component" value="Segment"/>
</dbReference>
<evidence type="ECO:0000313" key="2">
    <source>
        <dbReference type="Proteomes" id="UP000006528"/>
    </source>
</evidence>
<proteinExistence type="predicted"/>
<name>E3SLP7_9CAUD</name>
<evidence type="ECO:0000313" key="1">
    <source>
        <dbReference type="EMBL" id="ADO98395.1"/>
    </source>
</evidence>
<sequence>MSDIHFKKHRVFRETDGVIFYDISVEESNASDLVVHEGPAQSPPPDCVGGKQFYIHSFQDDYNRVVSGTRMFELVNYDWRFPYHIVHLDVHSGALIIPRGTFHRSQSGEHGSIVINQAKRYDGFDASAEFYPVSCAENVQLYNVLKNEKPVIHRLGE</sequence>
<dbReference type="GeneID" id="10327638"/>
<organism evidence="1 2">
    <name type="scientific">Prochlorococcus phage P-RSM4</name>
    <dbReference type="NCBI Taxonomy" id="444862"/>
    <lineage>
        <taxon>Viruses</taxon>
        <taxon>Duplodnaviria</taxon>
        <taxon>Heunggongvirae</taxon>
        <taxon>Uroviricota</taxon>
        <taxon>Caudoviricetes</taxon>
        <taxon>Pantevenvirales</taxon>
        <taxon>Kyanoviridae</taxon>
        <taxon>Thaumasvirus</taxon>
        <taxon>Thaumasvirus stim4</taxon>
    </lineage>
</organism>
<dbReference type="KEGG" id="vg:10327638"/>
<gene>
    <name evidence="1" type="primary">hn</name>
    <name evidence="1" type="ORF">PRSM4_010</name>
</gene>
<protein>
    <submittedName>
        <fullName evidence="1">Hemagglutinin domain-containing protein</fullName>
    </submittedName>
</protein>
<reference evidence="1 2" key="1">
    <citation type="journal article" date="2010" name="Environ. Microbiol.">
        <title>Genomic analysis of oceanic cyanobacterial myoviruses compared with T4-like myoviruses from diverse hosts and environments.</title>
        <authorList>
            <person name="Sullivan M.B."/>
            <person name="Huang K.H."/>
            <person name="Ignacio-Espinoza J.C."/>
            <person name="Berlin A.M."/>
            <person name="Kelly L."/>
            <person name="Weigele P.R."/>
            <person name="DeFrancesco A.S."/>
            <person name="Kern S.E."/>
            <person name="Thompson L.R."/>
            <person name="Young S."/>
            <person name="Yandava C."/>
            <person name="Fu R."/>
            <person name="Krastins B."/>
            <person name="Chase M."/>
            <person name="Sarracino D."/>
            <person name="Osburne M.S."/>
            <person name="Henn M.R."/>
            <person name="Chisholm S.W."/>
        </authorList>
    </citation>
    <scope>NUCLEOTIDE SEQUENCE [LARGE SCALE GENOMIC DNA]</scope>
    <source>
        <strain evidence="1">9303-10a</strain>
    </source>
</reference>